<evidence type="ECO:0000313" key="4">
    <source>
        <dbReference type="EMBL" id="RKL66783.1"/>
    </source>
</evidence>
<dbReference type="PANTHER" id="PTHR35561:SF1">
    <property type="entry name" value="RNA 2',3'-CYCLIC PHOSPHODIESTERASE"/>
    <property type="match status" value="1"/>
</dbReference>
<dbReference type="GO" id="GO:0004113">
    <property type="term" value="F:2',3'-cyclic-nucleotide 3'-phosphodiesterase activity"/>
    <property type="evidence" value="ECO:0007669"/>
    <property type="project" value="InterPro"/>
</dbReference>
<dbReference type="NCBIfam" id="TIGR02258">
    <property type="entry name" value="2_5_ligase"/>
    <property type="match status" value="1"/>
</dbReference>
<dbReference type="Proteomes" id="UP000281498">
    <property type="component" value="Unassembled WGS sequence"/>
</dbReference>
<feature type="domain" description="Phosphoesterase HXTX" evidence="3">
    <location>
        <begin position="10"/>
        <end position="93"/>
    </location>
</feature>
<comment type="function">
    <text evidence="2">Hydrolyzes RNA 2',3'-cyclic phosphodiester to an RNA 2'-phosphomonoester.</text>
</comment>
<gene>
    <name evidence="4" type="ORF">CR203_13160</name>
</gene>
<dbReference type="InterPro" id="IPR014051">
    <property type="entry name" value="Phosphoesterase_HXTX"/>
</dbReference>
<evidence type="ECO:0000259" key="3">
    <source>
        <dbReference type="Pfam" id="PF02834"/>
    </source>
</evidence>
<protein>
    <recommendedName>
        <fullName evidence="2">RNA 2',3'-cyclic phosphodiesterase</fullName>
        <shortName evidence="2">RNA 2',3'-CPDase</shortName>
        <ecNumber evidence="2">3.1.4.58</ecNumber>
    </recommendedName>
</protein>
<dbReference type="AlphaFoldDB" id="A0A3A9KB33"/>
<dbReference type="OrthoDB" id="9789350at2"/>
<evidence type="ECO:0000256" key="2">
    <source>
        <dbReference type="HAMAP-Rule" id="MF_01940"/>
    </source>
</evidence>
<proteinExistence type="inferred from homology"/>
<dbReference type="GO" id="GO:0008664">
    <property type="term" value="F:RNA 2',3'-cyclic 3'-phosphodiesterase activity"/>
    <property type="evidence" value="ECO:0007669"/>
    <property type="project" value="UniProtKB-EC"/>
</dbReference>
<feature type="short sequence motif" description="HXTX 1" evidence="2">
    <location>
        <begin position="43"/>
        <end position="46"/>
    </location>
</feature>
<name>A0A3A9KB33_9BACI</name>
<dbReference type="EC" id="3.1.4.58" evidence="2"/>
<evidence type="ECO:0000313" key="5">
    <source>
        <dbReference type="Proteomes" id="UP000281498"/>
    </source>
</evidence>
<dbReference type="HAMAP" id="MF_01940">
    <property type="entry name" value="RNA_CPDase"/>
    <property type="match status" value="1"/>
</dbReference>
<feature type="active site" description="Proton donor" evidence="2">
    <location>
        <position position="43"/>
    </location>
</feature>
<dbReference type="SUPFAM" id="SSF55144">
    <property type="entry name" value="LigT-like"/>
    <property type="match status" value="1"/>
</dbReference>
<keyword evidence="1 2" id="KW-0378">Hydrolase</keyword>
<dbReference type="EMBL" id="PDOE01000005">
    <property type="protein sequence ID" value="RKL66783.1"/>
    <property type="molecule type" value="Genomic_DNA"/>
</dbReference>
<comment type="catalytic activity">
    <reaction evidence="2">
        <text>a 3'-end 2',3'-cyclophospho-ribonucleotide-RNA + H2O = a 3'-end 2'-phospho-ribonucleotide-RNA + H(+)</text>
        <dbReference type="Rhea" id="RHEA:11828"/>
        <dbReference type="Rhea" id="RHEA-COMP:10464"/>
        <dbReference type="Rhea" id="RHEA-COMP:17353"/>
        <dbReference type="ChEBI" id="CHEBI:15377"/>
        <dbReference type="ChEBI" id="CHEBI:15378"/>
        <dbReference type="ChEBI" id="CHEBI:83064"/>
        <dbReference type="ChEBI" id="CHEBI:173113"/>
        <dbReference type="EC" id="3.1.4.58"/>
    </reaction>
</comment>
<dbReference type="Pfam" id="PF02834">
    <property type="entry name" value="LigT_PEase"/>
    <property type="match status" value="1"/>
</dbReference>
<sequence>MATSHTFIGIPINKKLQEEAKKLQETFQLSTYFKKIVNNYDFHVTLLFLGGWNPEKKVLLWEGLKKTLANKEEFTLDFSKIETFGSSNKPSVFHISPNYSDHLFEIQSLIHKEAIQLGFERVKRRYSPHVTLAKKWKDSGRSLPCEWNFPLEIELIKNSVEKVSLYEVYPSKEPMYKVLSSITLQKGIQ</sequence>
<dbReference type="PANTHER" id="PTHR35561">
    <property type="entry name" value="RNA 2',3'-CYCLIC PHOSPHODIESTERASE"/>
    <property type="match status" value="1"/>
</dbReference>
<dbReference type="RefSeq" id="WP_110934797.1">
    <property type="nucleotide sequence ID" value="NZ_KZ614146.1"/>
</dbReference>
<reference evidence="4 5" key="1">
    <citation type="submission" date="2017-10" db="EMBL/GenBank/DDBJ databases">
        <title>Bacillus sp. nov., a halophilic bacterium isolated from a Keqin Lake.</title>
        <authorList>
            <person name="Wang H."/>
        </authorList>
    </citation>
    <scope>NUCLEOTIDE SEQUENCE [LARGE SCALE GENOMIC DNA]</scope>
    <source>
        <strain evidence="4 5">KCTC 13187</strain>
    </source>
</reference>
<feature type="active site" description="Proton acceptor" evidence="2">
    <location>
        <position position="129"/>
    </location>
</feature>
<comment type="caution">
    <text evidence="4">The sequence shown here is derived from an EMBL/GenBank/DDBJ whole genome shotgun (WGS) entry which is preliminary data.</text>
</comment>
<evidence type="ECO:0000256" key="1">
    <source>
        <dbReference type="ARBA" id="ARBA00022801"/>
    </source>
</evidence>
<accession>A0A3A9KB33</accession>
<comment type="similarity">
    <text evidence="2">Belongs to the 2H phosphoesterase superfamily. ThpR family.</text>
</comment>
<organism evidence="4 5">
    <name type="scientific">Salipaludibacillus neizhouensis</name>
    <dbReference type="NCBI Taxonomy" id="885475"/>
    <lineage>
        <taxon>Bacteria</taxon>
        <taxon>Bacillati</taxon>
        <taxon>Bacillota</taxon>
        <taxon>Bacilli</taxon>
        <taxon>Bacillales</taxon>
        <taxon>Bacillaceae</taxon>
    </lineage>
</organism>
<feature type="short sequence motif" description="HXTX 2" evidence="2">
    <location>
        <begin position="129"/>
        <end position="132"/>
    </location>
</feature>
<dbReference type="InterPro" id="IPR004175">
    <property type="entry name" value="RNA_CPDase"/>
</dbReference>
<dbReference type="InterPro" id="IPR009097">
    <property type="entry name" value="Cyclic_Pdiesterase"/>
</dbReference>
<keyword evidence="5" id="KW-1185">Reference proteome</keyword>
<dbReference type="Gene3D" id="3.90.1140.10">
    <property type="entry name" value="Cyclic phosphodiesterase"/>
    <property type="match status" value="1"/>
</dbReference>